<evidence type="ECO:0000256" key="1">
    <source>
        <dbReference type="SAM" id="Coils"/>
    </source>
</evidence>
<evidence type="ECO:0000313" key="3">
    <source>
        <dbReference type="EMBL" id="CAE2332521.1"/>
    </source>
</evidence>
<feature type="coiled-coil region" evidence="1">
    <location>
        <begin position="541"/>
        <end position="575"/>
    </location>
</feature>
<evidence type="ECO:0000256" key="2">
    <source>
        <dbReference type="SAM" id="MobiDB-lite"/>
    </source>
</evidence>
<protein>
    <submittedName>
        <fullName evidence="3">Uncharacterized protein</fullName>
    </submittedName>
</protein>
<accession>A0A7S4PFR7</accession>
<name>A0A7S4PFR7_GUITH</name>
<proteinExistence type="predicted"/>
<gene>
    <name evidence="3" type="ORF">GTHE00462_LOCUS34124</name>
</gene>
<reference evidence="3" key="1">
    <citation type="submission" date="2021-01" db="EMBL/GenBank/DDBJ databases">
        <authorList>
            <person name="Corre E."/>
            <person name="Pelletier E."/>
            <person name="Niang G."/>
            <person name="Scheremetjew M."/>
            <person name="Finn R."/>
            <person name="Kale V."/>
            <person name="Holt S."/>
            <person name="Cochrane G."/>
            <person name="Meng A."/>
            <person name="Brown T."/>
            <person name="Cohen L."/>
        </authorList>
    </citation>
    <scope>NUCLEOTIDE SEQUENCE</scope>
    <source>
        <strain evidence="3">CCMP 2712</strain>
    </source>
</reference>
<dbReference type="EMBL" id="HBKN01043565">
    <property type="protein sequence ID" value="CAE2332521.1"/>
    <property type="molecule type" value="Transcribed_RNA"/>
</dbReference>
<sequence length="633" mass="73059">MTSQDYNIALYFQRPTKLEDKEEQQVIDVESCSEEQMVTLTRKHLEQLLACLPGKSSDLDLTPLVDRSLPDEPRVPPELCAIPESKTSHLQALRKQLIKAVPATGQRDRVHQFLSSLLDYVSYMCEALDQSENSRIACELDRKIAAKIRGDIIPTIRNFCNDIKSVTCEQCSDDVITKSIEAVKSAESRVAQAKDVSSKKRLIHELWEKSLSALKNLRSGRDTLEQAQAKASASEEVKEKVQLDLKRESEAIEAARSDALGLRSHLTECQDKGDKVLNFLQEDVKKQEEEEQEALQQYHTEREHVLRILLPLLQPLVQSHQRAEAAKRKADELRRMQGICEREWKERRKKRMEEMDSNLDKFCGSLERYNKVIESFHDGAEHVLAAMNSSSMQLRENLTRKQSRWSEQLAALHEQTFLSLSEAQIRNEALLEEWSSESQALHEALEAAVERLDSVEESKIKEQQRTMERRVKEVLEENKEIEKRVAAVETLFKPVLEDLQRGRIGFAVSREAMASEGMRREEWVFSLGERLVRDLRPSLDALRLRVRQQRLEQLRRNHKREFEVIRKMKEQLDSEMLPFRSPPARLLTFQEDRENSSDSNILLGKRTGGAFSAVQQKRGRVDEQEKQSVISID</sequence>
<organism evidence="3">
    <name type="scientific">Guillardia theta</name>
    <name type="common">Cryptophyte</name>
    <name type="synonym">Cryptomonas phi</name>
    <dbReference type="NCBI Taxonomy" id="55529"/>
    <lineage>
        <taxon>Eukaryota</taxon>
        <taxon>Cryptophyceae</taxon>
        <taxon>Pyrenomonadales</taxon>
        <taxon>Geminigeraceae</taxon>
        <taxon>Guillardia</taxon>
    </lineage>
</organism>
<feature type="coiled-coil region" evidence="1">
    <location>
        <begin position="395"/>
        <end position="491"/>
    </location>
</feature>
<feature type="coiled-coil region" evidence="1">
    <location>
        <begin position="224"/>
        <end position="336"/>
    </location>
</feature>
<dbReference type="AlphaFoldDB" id="A0A7S4PFR7"/>
<keyword evidence="1" id="KW-0175">Coiled coil</keyword>
<feature type="region of interest" description="Disordered" evidence="2">
    <location>
        <begin position="613"/>
        <end position="633"/>
    </location>
</feature>